<keyword evidence="4" id="KW-0808">Transferase</keyword>
<evidence type="ECO:0000256" key="6">
    <source>
        <dbReference type="ARBA" id="ARBA00022777"/>
    </source>
</evidence>
<keyword evidence="9" id="KW-0472">Membrane</keyword>
<evidence type="ECO:0000256" key="8">
    <source>
        <dbReference type="ARBA" id="ARBA00023012"/>
    </source>
</evidence>
<protein>
    <recommendedName>
        <fullName evidence="2">histidine kinase</fullName>
        <ecNumber evidence="2">2.7.13.3</ecNumber>
    </recommendedName>
</protein>
<keyword evidence="3" id="KW-0597">Phosphoprotein</keyword>
<dbReference type="PANTHER" id="PTHR24421">
    <property type="entry name" value="NITRATE/NITRITE SENSOR PROTEIN NARX-RELATED"/>
    <property type="match status" value="1"/>
</dbReference>
<dbReference type="Pfam" id="PF02518">
    <property type="entry name" value="HATPase_c"/>
    <property type="match status" value="1"/>
</dbReference>
<proteinExistence type="predicted"/>
<dbReference type="PANTHER" id="PTHR24421:SF10">
    <property type="entry name" value="NITRATE_NITRITE SENSOR PROTEIN NARQ"/>
    <property type="match status" value="1"/>
</dbReference>
<keyword evidence="5" id="KW-0547">Nucleotide-binding</keyword>
<evidence type="ECO:0000256" key="7">
    <source>
        <dbReference type="ARBA" id="ARBA00022840"/>
    </source>
</evidence>
<dbReference type="InterPro" id="IPR050482">
    <property type="entry name" value="Sensor_HK_TwoCompSys"/>
</dbReference>
<dbReference type="Pfam" id="PF07730">
    <property type="entry name" value="HisKA_3"/>
    <property type="match status" value="1"/>
</dbReference>
<feature type="domain" description="Signal transduction histidine kinase subgroup 3 dimerisation and phosphoacceptor" evidence="11">
    <location>
        <begin position="179"/>
        <end position="245"/>
    </location>
</feature>
<dbReference type="InterPro" id="IPR003594">
    <property type="entry name" value="HATPase_dom"/>
</dbReference>
<evidence type="ECO:0000256" key="4">
    <source>
        <dbReference type="ARBA" id="ARBA00022679"/>
    </source>
</evidence>
<keyword evidence="14" id="KW-1185">Reference proteome</keyword>
<gene>
    <name evidence="13" type="ORF">ACFPM7_17665</name>
</gene>
<comment type="caution">
    <text evidence="13">The sequence shown here is derived from an EMBL/GenBank/DDBJ whole genome shotgun (WGS) entry which is preliminary data.</text>
</comment>
<organism evidence="13 14">
    <name type="scientific">Actinokineospora guangxiensis</name>
    <dbReference type="NCBI Taxonomy" id="1490288"/>
    <lineage>
        <taxon>Bacteria</taxon>
        <taxon>Bacillati</taxon>
        <taxon>Actinomycetota</taxon>
        <taxon>Actinomycetes</taxon>
        <taxon>Pseudonocardiales</taxon>
        <taxon>Pseudonocardiaceae</taxon>
        <taxon>Actinokineospora</taxon>
    </lineage>
</organism>
<sequence>MNRQYPNPAKAILYLIGGFPLALVTFVLVVVGTVVGISTVVVWVGVLILVGALVATRAFGNAHLAWTRLVCPEAPRRPVLAAPQDSALKQWRALFTDRRSWRDLAFIVLNFPLSILGFALGIVSIPLVPLALWVAPRYAWLQAQLAMAMLGHDRAAELTERAERLQASRARGVDAAEAERRRIERDLHDGAQQRLVAVAMGLGRAKSKLDADPVAAKALLDEAHADAKLAVAELRDLARGIYPAVLGDRGLDAALSSLAARCPVQVEVHVDVEPRPPAAVESTAYFLVSETLTNVAKHSQANNVLIRVWRDDDRVVVEVTDDGVGGARVHPGGGLSGLADRAATIDGVMTVVSPLGGPTVIRADLPCEW</sequence>
<evidence type="ECO:0000256" key="3">
    <source>
        <dbReference type="ARBA" id="ARBA00022553"/>
    </source>
</evidence>
<feature type="transmembrane region" description="Helical" evidence="9">
    <location>
        <begin position="40"/>
        <end position="59"/>
    </location>
</feature>
<keyword evidence="6 13" id="KW-0418">Kinase</keyword>
<evidence type="ECO:0000259" key="11">
    <source>
        <dbReference type="Pfam" id="PF07730"/>
    </source>
</evidence>
<evidence type="ECO:0000259" key="12">
    <source>
        <dbReference type="Pfam" id="PF13796"/>
    </source>
</evidence>
<dbReference type="Gene3D" id="3.30.565.10">
    <property type="entry name" value="Histidine kinase-like ATPase, C-terminal domain"/>
    <property type="match status" value="1"/>
</dbReference>
<reference evidence="14" key="1">
    <citation type="journal article" date="2019" name="Int. J. Syst. Evol. Microbiol.">
        <title>The Global Catalogue of Microorganisms (GCM) 10K type strain sequencing project: providing services to taxonomists for standard genome sequencing and annotation.</title>
        <authorList>
            <consortium name="The Broad Institute Genomics Platform"/>
            <consortium name="The Broad Institute Genome Sequencing Center for Infectious Disease"/>
            <person name="Wu L."/>
            <person name="Ma J."/>
        </authorList>
    </citation>
    <scope>NUCLEOTIDE SEQUENCE [LARGE SCALE GENOMIC DNA]</scope>
    <source>
        <strain evidence="14">CCUG 59778</strain>
    </source>
</reference>
<evidence type="ECO:0000256" key="9">
    <source>
        <dbReference type="SAM" id="Phobius"/>
    </source>
</evidence>
<evidence type="ECO:0000259" key="10">
    <source>
        <dbReference type="Pfam" id="PF02518"/>
    </source>
</evidence>
<feature type="domain" description="Histidine kinase/HSP90-like ATPase" evidence="10">
    <location>
        <begin position="282"/>
        <end position="328"/>
    </location>
</feature>
<feature type="transmembrane region" description="Helical" evidence="9">
    <location>
        <begin position="12"/>
        <end position="34"/>
    </location>
</feature>
<dbReference type="EMBL" id="JBHSKF010000009">
    <property type="protein sequence ID" value="MFC5288884.1"/>
    <property type="molecule type" value="Genomic_DNA"/>
</dbReference>
<dbReference type="GO" id="GO:0016301">
    <property type="term" value="F:kinase activity"/>
    <property type="evidence" value="ECO:0007669"/>
    <property type="project" value="UniProtKB-KW"/>
</dbReference>
<keyword evidence="9" id="KW-1133">Transmembrane helix</keyword>
<comment type="catalytic activity">
    <reaction evidence="1">
        <text>ATP + protein L-histidine = ADP + protein N-phospho-L-histidine.</text>
        <dbReference type="EC" id="2.7.13.3"/>
    </reaction>
</comment>
<evidence type="ECO:0000313" key="13">
    <source>
        <dbReference type="EMBL" id="MFC5288884.1"/>
    </source>
</evidence>
<dbReference type="InterPro" id="IPR036890">
    <property type="entry name" value="HATPase_C_sf"/>
</dbReference>
<dbReference type="EC" id="2.7.13.3" evidence="2"/>
<keyword evidence="7" id="KW-0067">ATP-binding</keyword>
<dbReference type="Pfam" id="PF13796">
    <property type="entry name" value="Sensor"/>
    <property type="match status" value="1"/>
</dbReference>
<keyword evidence="8" id="KW-0902">Two-component regulatory system</keyword>
<feature type="transmembrane region" description="Helical" evidence="9">
    <location>
        <begin position="104"/>
        <end position="135"/>
    </location>
</feature>
<dbReference type="RefSeq" id="WP_378248737.1">
    <property type="nucleotide sequence ID" value="NZ_JBHSKF010000009.1"/>
</dbReference>
<dbReference type="Gene3D" id="1.20.5.1930">
    <property type="match status" value="1"/>
</dbReference>
<dbReference type="InterPro" id="IPR011712">
    <property type="entry name" value="Sig_transdc_His_kin_sub3_dim/P"/>
</dbReference>
<dbReference type="InterPro" id="IPR025828">
    <property type="entry name" value="Put_sensor_dom"/>
</dbReference>
<dbReference type="CDD" id="cd16917">
    <property type="entry name" value="HATPase_UhpB-NarQ-NarX-like"/>
    <property type="match status" value="1"/>
</dbReference>
<keyword evidence="9" id="KW-0812">Transmembrane</keyword>
<accession>A0ABW0ES16</accession>
<dbReference type="Proteomes" id="UP001596157">
    <property type="component" value="Unassembled WGS sequence"/>
</dbReference>
<feature type="domain" description="Putative sensor" evidence="12">
    <location>
        <begin position="14"/>
        <end position="151"/>
    </location>
</feature>
<name>A0ABW0ES16_9PSEU</name>
<evidence type="ECO:0000313" key="14">
    <source>
        <dbReference type="Proteomes" id="UP001596157"/>
    </source>
</evidence>
<evidence type="ECO:0000256" key="2">
    <source>
        <dbReference type="ARBA" id="ARBA00012438"/>
    </source>
</evidence>
<evidence type="ECO:0000256" key="1">
    <source>
        <dbReference type="ARBA" id="ARBA00000085"/>
    </source>
</evidence>
<evidence type="ECO:0000256" key="5">
    <source>
        <dbReference type="ARBA" id="ARBA00022741"/>
    </source>
</evidence>
<dbReference type="SUPFAM" id="SSF55874">
    <property type="entry name" value="ATPase domain of HSP90 chaperone/DNA topoisomerase II/histidine kinase"/>
    <property type="match status" value="1"/>
</dbReference>